<dbReference type="AlphaFoldDB" id="A0A410S1F6"/>
<protein>
    <submittedName>
        <fullName evidence="1">Uncharacterized protein</fullName>
    </submittedName>
</protein>
<dbReference type="EMBL" id="CP034669">
    <property type="protein sequence ID" value="QAT87980.1"/>
    <property type="molecule type" value="Genomic_DNA"/>
</dbReference>
<sequence>MERGIRFSAYPYVPDMGGTAAFDALSAGSIDGELRGGTFAPR</sequence>
<dbReference type="Proteomes" id="UP000288758">
    <property type="component" value="Chromosome"/>
</dbReference>
<reference evidence="1 2" key="1">
    <citation type="submission" date="2018-12" db="EMBL/GenBank/DDBJ databases">
        <title>Complete Genome Sequence of the Corallopyronin A producing Myxobacterium Corallococcus coralloides B035.</title>
        <authorList>
            <person name="Bouhired S.M."/>
            <person name="Rupp O."/>
            <person name="Blom J."/>
            <person name="Schaeberle T.F."/>
            <person name="Kehraus S."/>
            <person name="Schiefer A."/>
            <person name="Pfarr K."/>
            <person name="Goesmann A."/>
            <person name="Hoerauf A."/>
            <person name="Koenig G.M."/>
        </authorList>
    </citation>
    <scope>NUCLEOTIDE SEQUENCE [LARGE SCALE GENOMIC DNA]</scope>
    <source>
        <strain evidence="1 2">B035</strain>
    </source>
</reference>
<evidence type="ECO:0000313" key="1">
    <source>
        <dbReference type="EMBL" id="QAT87980.1"/>
    </source>
</evidence>
<name>A0A410S1F6_CORCK</name>
<proteinExistence type="predicted"/>
<evidence type="ECO:0000313" key="2">
    <source>
        <dbReference type="Proteomes" id="UP000288758"/>
    </source>
</evidence>
<accession>A0A410S1F6</accession>
<organism evidence="1 2">
    <name type="scientific">Corallococcus coralloides</name>
    <name type="common">Myxococcus coralloides</name>
    <dbReference type="NCBI Taxonomy" id="184914"/>
    <lineage>
        <taxon>Bacteria</taxon>
        <taxon>Pseudomonadati</taxon>
        <taxon>Myxococcota</taxon>
        <taxon>Myxococcia</taxon>
        <taxon>Myxococcales</taxon>
        <taxon>Cystobacterineae</taxon>
        <taxon>Myxococcaceae</taxon>
        <taxon>Corallococcus</taxon>
    </lineage>
</organism>
<gene>
    <name evidence="1" type="ORF">EJ065_6451</name>
</gene>